<evidence type="ECO:0000313" key="10">
    <source>
        <dbReference type="Proteomes" id="UP000234206"/>
    </source>
</evidence>
<dbReference type="Gene3D" id="1.10.287.3510">
    <property type="match status" value="1"/>
</dbReference>
<evidence type="ECO:0000256" key="5">
    <source>
        <dbReference type="ARBA" id="ARBA00022989"/>
    </source>
</evidence>
<evidence type="ECO:0000256" key="1">
    <source>
        <dbReference type="ARBA" id="ARBA00004651"/>
    </source>
</evidence>
<dbReference type="OrthoDB" id="9799219at2"/>
<evidence type="ECO:0000256" key="2">
    <source>
        <dbReference type="ARBA" id="ARBA00010388"/>
    </source>
</evidence>
<protein>
    <submittedName>
        <fullName evidence="9">Na(+)/H(+) antiporter subunit C</fullName>
    </submittedName>
</protein>
<dbReference type="GO" id="GO:0005886">
    <property type="term" value="C:plasma membrane"/>
    <property type="evidence" value="ECO:0007669"/>
    <property type="project" value="UniProtKB-SubCell"/>
</dbReference>
<gene>
    <name evidence="9" type="ORF">CYJ76_07395</name>
</gene>
<evidence type="ECO:0000256" key="7">
    <source>
        <dbReference type="SAM" id="MobiDB-lite"/>
    </source>
</evidence>
<proteinExistence type="inferred from homology"/>
<dbReference type="Pfam" id="PF00420">
    <property type="entry name" value="Oxidored_q2"/>
    <property type="match status" value="1"/>
</dbReference>
<keyword evidence="4 8" id="KW-0812">Transmembrane</keyword>
<feature type="transmembrane region" description="Helical" evidence="8">
    <location>
        <begin position="34"/>
        <end position="54"/>
    </location>
</feature>
<evidence type="ECO:0000256" key="6">
    <source>
        <dbReference type="ARBA" id="ARBA00023136"/>
    </source>
</evidence>
<name>A0A2I1PA61_9MICO</name>
<evidence type="ECO:0000256" key="3">
    <source>
        <dbReference type="ARBA" id="ARBA00022475"/>
    </source>
</evidence>
<dbReference type="AlphaFoldDB" id="A0A2I1PA61"/>
<comment type="similarity">
    <text evidence="2">Belongs to the CPA3 antiporters (TC 2.A.63) subunit C family.</text>
</comment>
<comment type="caution">
    <text evidence="9">The sequence shown here is derived from an EMBL/GenBank/DDBJ whole genome shotgun (WGS) entry which is preliminary data.</text>
</comment>
<keyword evidence="5 8" id="KW-1133">Transmembrane helix</keyword>
<dbReference type="Proteomes" id="UP000234206">
    <property type="component" value="Unassembled WGS sequence"/>
</dbReference>
<evidence type="ECO:0000256" key="4">
    <source>
        <dbReference type="ARBA" id="ARBA00022692"/>
    </source>
</evidence>
<dbReference type="InterPro" id="IPR039428">
    <property type="entry name" value="NUOK/Mnh_C1-like"/>
</dbReference>
<organism evidence="9 10">
    <name type="scientific">Kytococcus schroeteri</name>
    <dbReference type="NCBI Taxonomy" id="138300"/>
    <lineage>
        <taxon>Bacteria</taxon>
        <taxon>Bacillati</taxon>
        <taxon>Actinomycetota</taxon>
        <taxon>Actinomycetes</taxon>
        <taxon>Micrococcales</taxon>
        <taxon>Kytococcaceae</taxon>
        <taxon>Kytococcus</taxon>
    </lineage>
</organism>
<feature type="transmembrane region" description="Helical" evidence="8">
    <location>
        <begin position="6"/>
        <end position="27"/>
    </location>
</feature>
<dbReference type="EMBL" id="PKIZ01000012">
    <property type="protein sequence ID" value="PKZ41530.1"/>
    <property type="molecule type" value="Genomic_DNA"/>
</dbReference>
<dbReference type="PANTHER" id="PTHR34583:SF2">
    <property type="entry name" value="ANTIPORTER SUBUNIT MNHC2-RELATED"/>
    <property type="match status" value="1"/>
</dbReference>
<sequence>MSEPMTPSLALLGVGAVLVGCGVYLMLARSIVRMLIGFVLVGNGVNLLFLGAASPPGEPPIIGQVPGEDMADPLPQAMMLTAIVISLGLVAFLLALAHRSWQLAGTDRVTHDPEDLRIVLRADRSDMSGSDFAGDDDLTPDDVDDVDVDAEGDHYMELAVRRFKERRREIRRHRARAFQPLEDDQPPVDSRGGRR</sequence>
<keyword evidence="3" id="KW-1003">Cell membrane</keyword>
<comment type="subcellular location">
    <subcellularLocation>
        <location evidence="1">Cell membrane</location>
        <topology evidence="1">Multi-pass membrane protein</topology>
    </subcellularLocation>
</comment>
<feature type="transmembrane region" description="Helical" evidence="8">
    <location>
        <begin position="74"/>
        <end position="96"/>
    </location>
</feature>
<accession>A0A2I1PA61</accession>
<evidence type="ECO:0000313" key="9">
    <source>
        <dbReference type="EMBL" id="PKZ41530.1"/>
    </source>
</evidence>
<dbReference type="NCBIfam" id="NF005929">
    <property type="entry name" value="PRK07946.1"/>
    <property type="match status" value="1"/>
</dbReference>
<feature type="region of interest" description="Disordered" evidence="7">
    <location>
        <begin position="174"/>
        <end position="195"/>
    </location>
</feature>
<dbReference type="RefSeq" id="WP_070705143.1">
    <property type="nucleotide sequence ID" value="NZ_JBHLVH010000013.1"/>
</dbReference>
<keyword evidence="10" id="KW-1185">Reference proteome</keyword>
<dbReference type="PANTHER" id="PTHR34583">
    <property type="entry name" value="ANTIPORTER SUBUNIT MNHC2-RELATED"/>
    <property type="match status" value="1"/>
</dbReference>
<evidence type="ECO:0000256" key="8">
    <source>
        <dbReference type="SAM" id="Phobius"/>
    </source>
</evidence>
<keyword evidence="6 8" id="KW-0472">Membrane</keyword>
<dbReference type="InterPro" id="IPR050601">
    <property type="entry name" value="CPA3_antiporter_subunitC"/>
</dbReference>
<reference evidence="9 10" key="1">
    <citation type="submission" date="2017-12" db="EMBL/GenBank/DDBJ databases">
        <title>Phylogenetic diversity of female urinary microbiome.</title>
        <authorList>
            <person name="Thomas-White K."/>
            <person name="Wolfe A.J."/>
        </authorList>
    </citation>
    <scope>NUCLEOTIDE SEQUENCE [LARGE SCALE GENOMIC DNA]</scope>
    <source>
        <strain evidence="9 10">UMB1298</strain>
    </source>
</reference>